<protein>
    <submittedName>
        <fullName evidence="2">Cupin domain-containing protein</fullName>
    </submittedName>
</protein>
<dbReference type="SUPFAM" id="SSF51182">
    <property type="entry name" value="RmlC-like cupins"/>
    <property type="match status" value="1"/>
</dbReference>
<dbReference type="InterPro" id="IPR014710">
    <property type="entry name" value="RmlC-like_jellyroll"/>
</dbReference>
<evidence type="ECO:0000259" key="1">
    <source>
        <dbReference type="Pfam" id="PF07883"/>
    </source>
</evidence>
<dbReference type="PANTHER" id="PTHR37694">
    <property type="entry name" value="SLR8022 PROTEIN"/>
    <property type="match status" value="1"/>
</dbReference>
<evidence type="ECO:0000313" key="2">
    <source>
        <dbReference type="EMBL" id="MEF7613308.1"/>
    </source>
</evidence>
<dbReference type="AlphaFoldDB" id="A0AAW9QAV4"/>
<dbReference type="EMBL" id="JAZIBG010000017">
    <property type="protein sequence ID" value="MEF7613308.1"/>
    <property type="molecule type" value="Genomic_DNA"/>
</dbReference>
<dbReference type="Proteomes" id="UP001336250">
    <property type="component" value="Unassembled WGS sequence"/>
</dbReference>
<dbReference type="RefSeq" id="WP_332288252.1">
    <property type="nucleotide sequence ID" value="NZ_JAZIBG010000017.1"/>
</dbReference>
<feature type="domain" description="Cupin type-2" evidence="1">
    <location>
        <begin position="41"/>
        <end position="103"/>
    </location>
</feature>
<keyword evidence="3" id="KW-1185">Reference proteome</keyword>
<dbReference type="Pfam" id="PF07883">
    <property type="entry name" value="Cupin_2"/>
    <property type="match status" value="1"/>
</dbReference>
<dbReference type="Gene3D" id="2.60.120.10">
    <property type="entry name" value="Jelly Rolls"/>
    <property type="match status" value="1"/>
</dbReference>
<dbReference type="InterPro" id="IPR011051">
    <property type="entry name" value="RmlC_Cupin_sf"/>
</dbReference>
<organism evidence="2 3">
    <name type="scientific">Aquincola agrisoli</name>
    <dbReference type="NCBI Taxonomy" id="3119538"/>
    <lineage>
        <taxon>Bacteria</taxon>
        <taxon>Pseudomonadati</taxon>
        <taxon>Pseudomonadota</taxon>
        <taxon>Betaproteobacteria</taxon>
        <taxon>Burkholderiales</taxon>
        <taxon>Sphaerotilaceae</taxon>
        <taxon>Aquincola</taxon>
    </lineage>
</organism>
<name>A0AAW9QAV4_9BURK</name>
<dbReference type="PANTHER" id="PTHR37694:SF1">
    <property type="entry name" value="SLR8022 PROTEIN"/>
    <property type="match status" value="1"/>
</dbReference>
<accession>A0AAW9QAV4</accession>
<dbReference type="InterPro" id="IPR013096">
    <property type="entry name" value="Cupin_2"/>
</dbReference>
<gene>
    <name evidence="2" type="ORF">V4F39_05240</name>
</gene>
<evidence type="ECO:0000313" key="3">
    <source>
        <dbReference type="Proteomes" id="UP001336250"/>
    </source>
</evidence>
<proteinExistence type="predicted"/>
<sequence>MALPHAAAGEIVPAAPLGAALAEARSHTLVQADGLQIFRLVLRAGQSLAMHQVPGRLVIQCLDGAFEFETMGRRLPMQPGDLCHIAPHAPHAVHAQQPASALVFLFGPATHHPHPTEDTP</sequence>
<reference evidence="2 3" key="1">
    <citation type="submission" date="2024-02" db="EMBL/GenBank/DDBJ databases">
        <title>Genome sequence of Aquincola sp. MAHUQ-54.</title>
        <authorList>
            <person name="Huq M.A."/>
        </authorList>
    </citation>
    <scope>NUCLEOTIDE SEQUENCE [LARGE SCALE GENOMIC DNA]</scope>
    <source>
        <strain evidence="2 3">MAHUQ-54</strain>
    </source>
</reference>
<comment type="caution">
    <text evidence="2">The sequence shown here is derived from an EMBL/GenBank/DDBJ whole genome shotgun (WGS) entry which is preliminary data.</text>
</comment>